<dbReference type="GO" id="GO:0005829">
    <property type="term" value="C:cytosol"/>
    <property type="evidence" value="ECO:0007669"/>
    <property type="project" value="TreeGrafter"/>
</dbReference>
<evidence type="ECO:0000256" key="4">
    <source>
        <dbReference type="ARBA" id="ARBA00022898"/>
    </source>
</evidence>
<gene>
    <name evidence="6" type="ORF">MGWOODY_XGa1682</name>
</gene>
<dbReference type="InterPro" id="IPR015424">
    <property type="entry name" value="PyrdxlP-dep_Trfase"/>
</dbReference>
<dbReference type="PANTHER" id="PTHR42790:SF4">
    <property type="entry name" value="VALINE--PYRUVATE AMINOTRANSFERASE"/>
    <property type="match status" value="1"/>
</dbReference>
<proteinExistence type="predicted"/>
<keyword evidence="4" id="KW-0663">Pyridoxal phosphate</keyword>
<dbReference type="GO" id="GO:0009042">
    <property type="term" value="F:valine-pyruvate transaminase activity"/>
    <property type="evidence" value="ECO:0007669"/>
    <property type="project" value="UniProtKB-EC"/>
</dbReference>
<dbReference type="Gene3D" id="3.40.640.10">
    <property type="entry name" value="Type I PLP-dependent aspartate aminotransferase-like (Major domain)"/>
    <property type="match status" value="1"/>
</dbReference>
<dbReference type="InterPro" id="IPR050859">
    <property type="entry name" value="Class-I_PLP-dep_aminotransf"/>
</dbReference>
<accession>A0A170PQM0</accession>
<dbReference type="AlphaFoldDB" id="A0A170PQM0"/>
<keyword evidence="2 6" id="KW-0032">Aminotransferase</keyword>
<evidence type="ECO:0000259" key="5">
    <source>
        <dbReference type="Pfam" id="PF00155"/>
    </source>
</evidence>
<comment type="cofactor">
    <cofactor evidence="1">
        <name>pyridoxal 5'-phosphate</name>
        <dbReference type="ChEBI" id="CHEBI:597326"/>
    </cofactor>
</comment>
<dbReference type="NCBIfam" id="NF006964">
    <property type="entry name" value="PRK09440.1-2"/>
    <property type="match status" value="1"/>
</dbReference>
<dbReference type="GO" id="GO:1901605">
    <property type="term" value="P:alpha-amino acid metabolic process"/>
    <property type="evidence" value="ECO:0007669"/>
    <property type="project" value="TreeGrafter"/>
</dbReference>
<keyword evidence="6" id="KW-0670">Pyruvate</keyword>
<evidence type="ECO:0000256" key="3">
    <source>
        <dbReference type="ARBA" id="ARBA00022679"/>
    </source>
</evidence>
<dbReference type="InterPro" id="IPR004839">
    <property type="entry name" value="Aminotransferase_I/II_large"/>
</dbReference>
<dbReference type="InterPro" id="IPR015421">
    <property type="entry name" value="PyrdxlP-dep_Trfase_major"/>
</dbReference>
<dbReference type="GO" id="GO:0030170">
    <property type="term" value="F:pyridoxal phosphate binding"/>
    <property type="evidence" value="ECO:0007669"/>
    <property type="project" value="InterPro"/>
</dbReference>
<dbReference type="Pfam" id="PF00155">
    <property type="entry name" value="Aminotran_1_2"/>
    <property type="match status" value="1"/>
</dbReference>
<evidence type="ECO:0000256" key="2">
    <source>
        <dbReference type="ARBA" id="ARBA00022576"/>
    </source>
</evidence>
<dbReference type="CDD" id="cd00609">
    <property type="entry name" value="AAT_like"/>
    <property type="match status" value="1"/>
</dbReference>
<protein>
    <submittedName>
        <fullName evidence="6">Valine--pyruvate aminotransferase</fullName>
        <ecNumber evidence="6">2.6.1.66</ecNumber>
    </submittedName>
</protein>
<dbReference type="EC" id="2.6.1.66" evidence="6"/>
<dbReference type="SUPFAM" id="SSF53383">
    <property type="entry name" value="PLP-dependent transferases"/>
    <property type="match status" value="1"/>
</dbReference>
<dbReference type="PANTHER" id="PTHR42790">
    <property type="entry name" value="AMINOTRANSFERASE"/>
    <property type="match status" value="1"/>
</dbReference>
<reference evidence="6" key="1">
    <citation type="submission" date="2015-10" db="EMBL/GenBank/DDBJ databases">
        <authorList>
            <person name="Gilbert D.G."/>
        </authorList>
    </citation>
    <scope>NUCLEOTIDE SEQUENCE</scope>
</reference>
<dbReference type="EMBL" id="CZRL01000013">
    <property type="protein sequence ID" value="CUS50235.1"/>
    <property type="molecule type" value="Genomic_DNA"/>
</dbReference>
<evidence type="ECO:0000313" key="6">
    <source>
        <dbReference type="EMBL" id="CUS50235.1"/>
    </source>
</evidence>
<feature type="domain" description="Aminotransferase class I/classII large" evidence="5">
    <location>
        <begin position="72"/>
        <end position="405"/>
    </location>
</feature>
<organism evidence="6">
    <name type="scientific">hydrothermal vent metagenome</name>
    <dbReference type="NCBI Taxonomy" id="652676"/>
    <lineage>
        <taxon>unclassified sequences</taxon>
        <taxon>metagenomes</taxon>
        <taxon>ecological metagenomes</taxon>
    </lineage>
</organism>
<dbReference type="NCBIfam" id="NF006967">
    <property type="entry name" value="PRK09440.1-5"/>
    <property type="match status" value="1"/>
</dbReference>
<name>A0A170PQM0_9ZZZZ</name>
<keyword evidence="3 6" id="KW-0808">Transferase</keyword>
<sequence length="420" mass="46295">MKTSAFGEFLATGSGILQLMEDAGEALAGNGEVLLLGGGNPARIPEVQRAFREAMGSLLDDAPRFDRIVGDYDGPQGNAEFLSAITGLLNSQFNWGISENNVALTNGSQTSFFVLFNMFAGTNRDGQEQRILLPLIPEYIGYTEMGLGKCIFDTCKPSITLSGDHQFKYHVDFEHLQLHSHTSALCVSRPTNPTGNVLTDAEIEQLVVLATERDLPLIIDGAYGTPFPNIIFTDATPFWDSNIILCLSLSKLGLAGVRTGIVIAHEDIIQSIKSANAILNLTPGSFGPGLTTDMVRDGSILEISNQFIRPFYQSRAEIAINWLESELAGYPFRVHTPEGAIFLWLWFKDLPITSEVLYQRLKARDVLVIPGEHFFPGLTEPWKHRHECIRVSYAQDQQTVERGIAIIAEEVRAAYDDEAS</sequence>
<evidence type="ECO:0000256" key="1">
    <source>
        <dbReference type="ARBA" id="ARBA00001933"/>
    </source>
</evidence>